<sequence length="123" mass="13633">MCLLRSGSALGPLRFYYSSEPENSQMRGIPSGHLITGLPMITSNRSKLNSNALPECREGLQDPEWFSGSQRPWFPGGKISRHAIGRQFHSRLELRSRYPHPDKLDYVCSGVTVTGSQPDGSGE</sequence>
<dbReference type="EMBL" id="BMAW01037951">
    <property type="protein sequence ID" value="GFU50571.1"/>
    <property type="molecule type" value="Genomic_DNA"/>
</dbReference>
<reference evidence="1" key="1">
    <citation type="submission" date="2020-08" db="EMBL/GenBank/DDBJ databases">
        <title>Multicomponent nature underlies the extraordinary mechanical properties of spider dragline silk.</title>
        <authorList>
            <person name="Kono N."/>
            <person name="Nakamura H."/>
            <person name="Mori M."/>
            <person name="Yoshida Y."/>
            <person name="Ohtoshi R."/>
            <person name="Malay A.D."/>
            <person name="Moran D.A.P."/>
            <person name="Tomita M."/>
            <person name="Numata K."/>
            <person name="Arakawa K."/>
        </authorList>
    </citation>
    <scope>NUCLEOTIDE SEQUENCE</scope>
</reference>
<name>A0A8X6R5B9_NEPPI</name>
<accession>A0A8X6R5B9</accession>
<proteinExistence type="predicted"/>
<organism evidence="1 2">
    <name type="scientific">Nephila pilipes</name>
    <name type="common">Giant wood spider</name>
    <name type="synonym">Nephila maculata</name>
    <dbReference type="NCBI Taxonomy" id="299642"/>
    <lineage>
        <taxon>Eukaryota</taxon>
        <taxon>Metazoa</taxon>
        <taxon>Ecdysozoa</taxon>
        <taxon>Arthropoda</taxon>
        <taxon>Chelicerata</taxon>
        <taxon>Arachnida</taxon>
        <taxon>Araneae</taxon>
        <taxon>Araneomorphae</taxon>
        <taxon>Entelegynae</taxon>
        <taxon>Araneoidea</taxon>
        <taxon>Nephilidae</taxon>
        <taxon>Nephila</taxon>
    </lineage>
</organism>
<keyword evidence="2" id="KW-1185">Reference proteome</keyword>
<evidence type="ECO:0000313" key="1">
    <source>
        <dbReference type="EMBL" id="GFU50571.1"/>
    </source>
</evidence>
<dbReference type="Proteomes" id="UP000887013">
    <property type="component" value="Unassembled WGS sequence"/>
</dbReference>
<protein>
    <submittedName>
        <fullName evidence="1">Uncharacterized protein</fullName>
    </submittedName>
</protein>
<gene>
    <name evidence="1" type="ORF">NPIL_286351</name>
</gene>
<evidence type="ECO:0000313" key="2">
    <source>
        <dbReference type="Proteomes" id="UP000887013"/>
    </source>
</evidence>
<comment type="caution">
    <text evidence="1">The sequence shown here is derived from an EMBL/GenBank/DDBJ whole genome shotgun (WGS) entry which is preliminary data.</text>
</comment>
<dbReference type="AlphaFoldDB" id="A0A8X6R5B9"/>